<dbReference type="InterPro" id="IPR045133">
    <property type="entry name" value="IRE1/2-like"/>
</dbReference>
<accession>A0A8B8QZZ5</accession>
<dbReference type="InterPro" id="IPR010513">
    <property type="entry name" value="KEN_dom"/>
</dbReference>
<dbReference type="GO" id="GO:0051082">
    <property type="term" value="F:unfolded protein binding"/>
    <property type="evidence" value="ECO:0007669"/>
    <property type="project" value="TreeGrafter"/>
</dbReference>
<dbReference type="AlphaFoldDB" id="A0A8B8QZZ5"/>
<organism evidence="7 8">
    <name type="scientific">Rhodamnia argentea</name>
    <dbReference type="NCBI Taxonomy" id="178133"/>
    <lineage>
        <taxon>Eukaryota</taxon>
        <taxon>Viridiplantae</taxon>
        <taxon>Streptophyta</taxon>
        <taxon>Embryophyta</taxon>
        <taxon>Tracheophyta</taxon>
        <taxon>Spermatophyta</taxon>
        <taxon>Magnoliopsida</taxon>
        <taxon>eudicotyledons</taxon>
        <taxon>Gunneridae</taxon>
        <taxon>Pentapetalae</taxon>
        <taxon>rosids</taxon>
        <taxon>malvids</taxon>
        <taxon>Myrtales</taxon>
        <taxon>Myrtaceae</taxon>
        <taxon>Myrtoideae</taxon>
        <taxon>Myrteae</taxon>
        <taxon>Australasian group</taxon>
        <taxon>Rhodamnia</taxon>
    </lineage>
</organism>
<dbReference type="Pfam" id="PF07714">
    <property type="entry name" value="PK_Tyr_Ser-Thr"/>
    <property type="match status" value="1"/>
</dbReference>
<dbReference type="PANTHER" id="PTHR13954:SF6">
    <property type="entry name" value="NON-SPECIFIC SERINE_THREONINE PROTEIN KINASE"/>
    <property type="match status" value="1"/>
</dbReference>
<dbReference type="GO" id="GO:0036498">
    <property type="term" value="P:IRE1-mediated unfolded protein response"/>
    <property type="evidence" value="ECO:0007669"/>
    <property type="project" value="TreeGrafter"/>
</dbReference>
<dbReference type="RefSeq" id="XP_030552685.1">
    <property type="nucleotide sequence ID" value="XM_030696825.1"/>
</dbReference>
<dbReference type="PANTHER" id="PTHR13954">
    <property type="entry name" value="IRE1-RELATED"/>
    <property type="match status" value="1"/>
</dbReference>
<dbReference type="InterPro" id="IPR000719">
    <property type="entry name" value="Prot_kinase_dom"/>
</dbReference>
<dbReference type="GO" id="GO:0006397">
    <property type="term" value="P:mRNA processing"/>
    <property type="evidence" value="ECO:0007669"/>
    <property type="project" value="InterPro"/>
</dbReference>
<feature type="domain" description="Protein kinase" evidence="5">
    <location>
        <begin position="1"/>
        <end position="274"/>
    </location>
</feature>
<gene>
    <name evidence="8" type="primary">LOC115756858</name>
</gene>
<name>A0A8B8QZZ5_9MYRT</name>
<dbReference type="GO" id="GO:0004521">
    <property type="term" value="F:RNA endonuclease activity"/>
    <property type="evidence" value="ECO:0007669"/>
    <property type="project" value="InterPro"/>
</dbReference>
<dbReference type="InterPro" id="IPR038357">
    <property type="entry name" value="KEN_sf"/>
</dbReference>
<evidence type="ECO:0000313" key="7">
    <source>
        <dbReference type="Proteomes" id="UP000827889"/>
    </source>
</evidence>
<dbReference type="InterPro" id="IPR001245">
    <property type="entry name" value="Ser-Thr/Tyr_kinase_cat_dom"/>
</dbReference>
<dbReference type="PROSITE" id="PS50011">
    <property type="entry name" value="PROTEIN_KINASE_DOM"/>
    <property type="match status" value="1"/>
</dbReference>
<sequence>MKTFPFGHVDVEEGTVNFIHMRPHRNVVSIHKVIQSYRGYGLIVQERCDFSLQNLIVALRPSSDFDMMPGDAPAVVVHKKKLSSLKDRMRKFELWTANGHPSQTLLKLMEDVALGLDHLHKSGRVHGDLRPENVLIVEEDHERRDYRISNLDGKSCPWSCKTVTSWSEPNTGNRHHQFDDFRDPDENTKKNSENHDIEKLDLNVEVKLLIKRLLNPLPQSRPTISDVLIDPAFWSPSKRMDFLSEFFATVLKLRRDDPQSMVLTILSNKKHNFFDVTWTEGWKSGIEDRYLAILADANVHYNFQSAEHLLRMVRNVWAHRQEVSTDLEARSGESLETFFTKRFPNLLMESYQVAFKYLQRNRYLGKFFTRDKR</sequence>
<reference evidence="8" key="1">
    <citation type="submission" date="2025-08" db="UniProtKB">
        <authorList>
            <consortium name="RefSeq"/>
        </authorList>
    </citation>
    <scope>IDENTIFICATION</scope>
    <source>
        <tissue evidence="8">Leaf</tissue>
    </source>
</reference>
<evidence type="ECO:0000256" key="4">
    <source>
        <dbReference type="SAM" id="MobiDB-lite"/>
    </source>
</evidence>
<dbReference type="SUPFAM" id="SSF56112">
    <property type="entry name" value="Protein kinase-like (PK-like)"/>
    <property type="match status" value="1"/>
</dbReference>
<dbReference type="OrthoDB" id="1747506at2759"/>
<keyword evidence="7" id="KW-1185">Reference proteome</keyword>
<evidence type="ECO:0000256" key="3">
    <source>
        <dbReference type="ARBA" id="ARBA00022840"/>
    </source>
</evidence>
<proteinExistence type="predicted"/>
<dbReference type="GO" id="GO:1990604">
    <property type="term" value="C:IRE1-TRAF2-ASK1 complex"/>
    <property type="evidence" value="ECO:0007669"/>
    <property type="project" value="TreeGrafter"/>
</dbReference>
<keyword evidence="2" id="KW-0547">Nucleotide-binding</keyword>
<feature type="compositionally biased region" description="Basic and acidic residues" evidence="4">
    <location>
        <begin position="176"/>
        <end position="194"/>
    </location>
</feature>
<dbReference type="KEGG" id="rarg:115756858"/>
<evidence type="ECO:0000259" key="5">
    <source>
        <dbReference type="PROSITE" id="PS50011"/>
    </source>
</evidence>
<dbReference type="Proteomes" id="UP000827889">
    <property type="component" value="Chromosome 11"/>
</dbReference>
<evidence type="ECO:0000259" key="6">
    <source>
        <dbReference type="PROSITE" id="PS51392"/>
    </source>
</evidence>
<evidence type="ECO:0000256" key="2">
    <source>
        <dbReference type="ARBA" id="ARBA00022741"/>
    </source>
</evidence>
<evidence type="ECO:0000313" key="8">
    <source>
        <dbReference type="RefSeq" id="XP_030552685.1"/>
    </source>
</evidence>
<feature type="region of interest" description="Disordered" evidence="4">
    <location>
        <begin position="165"/>
        <end position="194"/>
    </location>
</feature>
<dbReference type="Gene3D" id="1.20.1440.180">
    <property type="entry name" value="KEN domain"/>
    <property type="match status" value="1"/>
</dbReference>
<dbReference type="Pfam" id="PF06479">
    <property type="entry name" value="Ribonuc_2-5A"/>
    <property type="match status" value="1"/>
</dbReference>
<dbReference type="GO" id="GO:0004674">
    <property type="term" value="F:protein serine/threonine kinase activity"/>
    <property type="evidence" value="ECO:0007669"/>
    <property type="project" value="InterPro"/>
</dbReference>
<dbReference type="Gene3D" id="1.10.510.10">
    <property type="entry name" value="Transferase(Phosphotransferase) domain 1"/>
    <property type="match status" value="1"/>
</dbReference>
<feature type="domain" description="KEN" evidence="6">
    <location>
        <begin position="236"/>
        <end position="370"/>
    </location>
</feature>
<protein>
    <submittedName>
        <fullName evidence="8">Serine/threonine-protein kinase/endoribonuclease IRE1b-like</fullName>
    </submittedName>
</protein>
<keyword evidence="3" id="KW-0067">ATP-binding</keyword>
<dbReference type="GeneID" id="115756858"/>
<dbReference type="PROSITE" id="PS51392">
    <property type="entry name" value="KEN"/>
    <property type="match status" value="1"/>
</dbReference>
<keyword evidence="1" id="KW-0732">Signal</keyword>
<dbReference type="InterPro" id="IPR011009">
    <property type="entry name" value="Kinase-like_dom_sf"/>
</dbReference>
<dbReference type="GO" id="GO:0005524">
    <property type="term" value="F:ATP binding"/>
    <property type="evidence" value="ECO:0007669"/>
    <property type="project" value="UniProtKB-KW"/>
</dbReference>
<evidence type="ECO:0000256" key="1">
    <source>
        <dbReference type="ARBA" id="ARBA00022729"/>
    </source>
</evidence>